<name>A0A1U7CKX1_9BACT</name>
<dbReference type="Proteomes" id="UP000186309">
    <property type="component" value="Chromosome"/>
</dbReference>
<evidence type="ECO:0000313" key="3">
    <source>
        <dbReference type="Proteomes" id="UP000186309"/>
    </source>
</evidence>
<organism evidence="2 3">
    <name type="scientific">Paludisphaera borealis</name>
    <dbReference type="NCBI Taxonomy" id="1387353"/>
    <lineage>
        <taxon>Bacteria</taxon>
        <taxon>Pseudomonadati</taxon>
        <taxon>Planctomycetota</taxon>
        <taxon>Planctomycetia</taxon>
        <taxon>Isosphaerales</taxon>
        <taxon>Isosphaeraceae</taxon>
        <taxon>Paludisphaera</taxon>
    </lineage>
</organism>
<sequence>MTPSTNGLSGTSPMHEFATTSRDLEIEGDDAGGHLPSPELRKFLAEIKGQAQFLLYLADQIEESLVQLSQESDPCHGAFLCKVLGMYSTQLETKHQGLGEKIAETCQEVYVTVRERELG</sequence>
<accession>A0A1U7CKX1</accession>
<proteinExistence type="predicted"/>
<gene>
    <name evidence="2" type="ORF">BSF38_01009</name>
</gene>
<dbReference type="RefSeq" id="WP_237170744.1">
    <property type="nucleotide sequence ID" value="NZ_CP019082.1"/>
</dbReference>
<protein>
    <submittedName>
        <fullName evidence="2">Uncharacterized protein</fullName>
    </submittedName>
</protein>
<dbReference type="KEGG" id="pbor:BSF38_01009"/>
<evidence type="ECO:0000256" key="1">
    <source>
        <dbReference type="SAM" id="MobiDB-lite"/>
    </source>
</evidence>
<evidence type="ECO:0000313" key="2">
    <source>
        <dbReference type="EMBL" id="APW59582.1"/>
    </source>
</evidence>
<dbReference type="EMBL" id="CP019082">
    <property type="protein sequence ID" value="APW59582.1"/>
    <property type="molecule type" value="Genomic_DNA"/>
</dbReference>
<feature type="region of interest" description="Disordered" evidence="1">
    <location>
        <begin position="1"/>
        <end position="37"/>
    </location>
</feature>
<feature type="compositionally biased region" description="Polar residues" evidence="1">
    <location>
        <begin position="1"/>
        <end position="12"/>
    </location>
</feature>
<dbReference type="AlphaFoldDB" id="A0A1U7CKX1"/>
<keyword evidence="3" id="KW-1185">Reference proteome</keyword>
<reference evidence="3" key="1">
    <citation type="submission" date="2016-12" db="EMBL/GenBank/DDBJ databases">
        <title>Comparative genomics of four Isosphaeraceae planctomycetes: a common pool of plasmids and glycoside hydrolase genes.</title>
        <authorList>
            <person name="Ivanova A."/>
        </authorList>
    </citation>
    <scope>NUCLEOTIDE SEQUENCE [LARGE SCALE GENOMIC DNA]</scope>
    <source>
        <strain evidence="3">PX4</strain>
    </source>
</reference>